<dbReference type="GO" id="GO:0016459">
    <property type="term" value="C:myosin complex"/>
    <property type="evidence" value="ECO:0007669"/>
    <property type="project" value="UniProtKB-KW"/>
</dbReference>
<organism evidence="13 14">
    <name type="scientific">Wuchereria bancrofti</name>
    <dbReference type="NCBI Taxonomy" id="6293"/>
    <lineage>
        <taxon>Eukaryota</taxon>
        <taxon>Metazoa</taxon>
        <taxon>Ecdysozoa</taxon>
        <taxon>Nematoda</taxon>
        <taxon>Chromadorea</taxon>
        <taxon>Rhabditida</taxon>
        <taxon>Spirurina</taxon>
        <taxon>Spiruromorpha</taxon>
        <taxon>Filarioidea</taxon>
        <taxon>Onchocercidae</taxon>
        <taxon>Wuchereria</taxon>
    </lineage>
</organism>
<keyword evidence="9" id="KW-0514">Muscle protein</keyword>
<dbReference type="Proteomes" id="UP000270924">
    <property type="component" value="Unassembled WGS sequence"/>
</dbReference>
<dbReference type="PANTHER" id="PTHR46349:SF6">
    <property type="entry name" value="MYOSIN-6-LIKE"/>
    <property type="match status" value="1"/>
</dbReference>
<evidence type="ECO:0000259" key="12">
    <source>
        <dbReference type="Pfam" id="PF01576"/>
    </source>
</evidence>
<evidence type="ECO:0000256" key="3">
    <source>
        <dbReference type="ARBA" id="ARBA00018623"/>
    </source>
</evidence>
<evidence type="ECO:0000256" key="7">
    <source>
        <dbReference type="ARBA" id="ARBA00023123"/>
    </source>
</evidence>
<dbReference type="OMA" id="GSECYMK"/>
<feature type="coiled-coil region" evidence="11">
    <location>
        <begin position="8"/>
        <end position="141"/>
    </location>
</feature>
<protein>
    <recommendedName>
        <fullName evidence="3">Paramyosin</fullName>
    </recommendedName>
</protein>
<dbReference type="AlphaFoldDB" id="A0A3P7EJW2"/>
<dbReference type="SUPFAM" id="SSF90257">
    <property type="entry name" value="Myosin rod fragments"/>
    <property type="match status" value="1"/>
</dbReference>
<keyword evidence="8" id="KW-0505">Motor protein</keyword>
<gene>
    <name evidence="13" type="ORF">WBA_LOCUS9420</name>
</gene>
<keyword evidence="7" id="KW-0518">Myosin</keyword>
<evidence type="ECO:0000256" key="1">
    <source>
        <dbReference type="ARBA" id="ARBA00004657"/>
    </source>
</evidence>
<dbReference type="GO" id="GO:0030016">
    <property type="term" value="C:myofibril"/>
    <property type="evidence" value="ECO:0007669"/>
    <property type="project" value="UniProtKB-SubCell"/>
</dbReference>
<accession>A0A3P7EJW2</accession>
<dbReference type="Gene3D" id="1.20.5.370">
    <property type="match status" value="1"/>
</dbReference>
<comment type="subcellular location">
    <subcellularLocation>
        <location evidence="1">Cytoplasm</location>
        <location evidence="1">Myofibril</location>
    </subcellularLocation>
</comment>
<dbReference type="InParanoid" id="A0A3P7EJW2"/>
<dbReference type="InterPro" id="IPR014751">
    <property type="entry name" value="XRCC4-like_C"/>
</dbReference>
<reference evidence="13 14" key="1">
    <citation type="submission" date="2018-11" db="EMBL/GenBank/DDBJ databases">
        <authorList>
            <consortium name="Pathogen Informatics"/>
        </authorList>
    </citation>
    <scope>NUCLEOTIDE SEQUENCE [LARGE SCALE GENOMIC DNA]</scope>
</reference>
<proteinExistence type="inferred from homology"/>
<comment type="function">
    <text evidence="10">Paramyosin is a major structural component of many thick filaments isolated from invertebrate muscles.</text>
</comment>
<keyword evidence="14" id="KW-1185">Reference proteome</keyword>
<evidence type="ECO:0000256" key="10">
    <source>
        <dbReference type="ARBA" id="ARBA00049580"/>
    </source>
</evidence>
<dbReference type="GO" id="GO:0032982">
    <property type="term" value="C:myosin filament"/>
    <property type="evidence" value="ECO:0007669"/>
    <property type="project" value="UniProtKB-KW"/>
</dbReference>
<evidence type="ECO:0000256" key="5">
    <source>
        <dbReference type="ARBA" id="ARBA00022490"/>
    </source>
</evidence>
<evidence type="ECO:0000313" key="13">
    <source>
        <dbReference type="EMBL" id="VDM16529.1"/>
    </source>
</evidence>
<evidence type="ECO:0000256" key="2">
    <source>
        <dbReference type="ARBA" id="ARBA00008447"/>
    </source>
</evidence>
<dbReference type="Pfam" id="PF01576">
    <property type="entry name" value="Myosin_tail_1"/>
    <property type="match status" value="1"/>
</dbReference>
<keyword evidence="6 11" id="KW-0175">Coiled coil</keyword>
<dbReference type="EMBL" id="UYWW01009262">
    <property type="protein sequence ID" value="VDM16529.1"/>
    <property type="molecule type" value="Genomic_DNA"/>
</dbReference>
<dbReference type="Gene3D" id="1.20.5.340">
    <property type="match status" value="1"/>
</dbReference>
<keyword evidence="4" id="KW-0787">Thick filament</keyword>
<name>A0A3P7EJW2_WUCBA</name>
<comment type="similarity">
    <text evidence="2">Belongs to the paramyosin family.</text>
</comment>
<evidence type="ECO:0000256" key="6">
    <source>
        <dbReference type="ARBA" id="ARBA00023054"/>
    </source>
</evidence>
<evidence type="ECO:0000313" key="14">
    <source>
        <dbReference type="Proteomes" id="UP000270924"/>
    </source>
</evidence>
<keyword evidence="5" id="KW-0963">Cytoplasm</keyword>
<feature type="domain" description="Myosin tail" evidence="12">
    <location>
        <begin position="3"/>
        <end position="145"/>
    </location>
</feature>
<dbReference type="OrthoDB" id="2018427at2759"/>
<dbReference type="PANTHER" id="PTHR46349">
    <property type="entry name" value="CINGULIN-LIKE PROTEIN 1-RELATED"/>
    <property type="match status" value="1"/>
</dbReference>
<sequence>MDETLNEFRASEERSKRAIADVERLAEEYRQEQEHGLHIDRMRKGLEAQIKDMQGQLEEAEQAALKGGKKVIAKLEQRIHDLEAELDGEQHRYQEANKNVAKSDRRVRELQFQVDEDKKNYERLQDLVDKLQSKIKTQKKQLEDAVSFFFFKYLI</sequence>
<evidence type="ECO:0000256" key="11">
    <source>
        <dbReference type="SAM" id="Coils"/>
    </source>
</evidence>
<dbReference type="InterPro" id="IPR002928">
    <property type="entry name" value="Myosin_tail"/>
</dbReference>
<evidence type="ECO:0000256" key="4">
    <source>
        <dbReference type="ARBA" id="ARBA00022433"/>
    </source>
</evidence>
<evidence type="ECO:0000256" key="8">
    <source>
        <dbReference type="ARBA" id="ARBA00023175"/>
    </source>
</evidence>
<evidence type="ECO:0000256" key="9">
    <source>
        <dbReference type="ARBA" id="ARBA00023179"/>
    </source>
</evidence>